<evidence type="ECO:0000256" key="4">
    <source>
        <dbReference type="PROSITE-ProRule" id="PRU00169"/>
    </source>
</evidence>
<accession>A0A398CV01</accession>
<keyword evidence="8" id="KW-1185">Reference proteome</keyword>
<evidence type="ECO:0000259" key="5">
    <source>
        <dbReference type="PROSITE" id="PS01124"/>
    </source>
</evidence>
<dbReference type="GO" id="GO:0043565">
    <property type="term" value="F:sequence-specific DNA binding"/>
    <property type="evidence" value="ECO:0007669"/>
    <property type="project" value="InterPro"/>
</dbReference>
<dbReference type="InterPro" id="IPR011006">
    <property type="entry name" value="CheY-like_superfamily"/>
</dbReference>
<sequence length="525" mass="59562">MRNVMIVDDESLVRIGLQSMIDWESRGYRITGVFKNGEEALAAATRQPFDVVLTDIRMPGMDGFELIRELRKLSPSLHVIVLSSYNDFEYTRQAIQLGVKDYISKYEMEPDELLRVLASLSFASRQEAVDKPFAVPQVPIAEEAKRLLGGREQEEGVVSALAYPNLARTLTGSGDAFRWIALLPYPREAGYSSAERKAMLLLAEEMFSRLRNPVLFGESDGCLHGGYACDSDGGFPGSREECLRMADEWTSAFSQKLNVALAAGFGTPTALSGSWTAARREAEEAVAVSLFDGGVQFREAVGERRAFTEDEWLKMYKQIKQRVRYMQFRLLSDDLTGFMDEHLDRYKPSEWIRLGVAAVSQLTDFLIERYDLETVELRERFGSLWPLDESAGAVRSAAAWRSMLHDVSVRTQEVVAHRQAKGGWVERVKIYLEAHYGEQIRLEDIAQLANFSESHFSQRFRQETGQVFSDYLTDLRIAKAVQLFRNTGLSTEEIAERVGYSNPNYFIKVFKRKTGQTVKNFKSTR</sequence>
<protein>
    <submittedName>
        <fullName evidence="7">Response regulator</fullName>
    </submittedName>
</protein>
<dbReference type="RefSeq" id="WP_119147698.1">
    <property type="nucleotide sequence ID" value="NZ_JBHSOV010000021.1"/>
</dbReference>
<dbReference type="Gene3D" id="3.40.50.2300">
    <property type="match status" value="1"/>
</dbReference>
<evidence type="ECO:0000259" key="6">
    <source>
        <dbReference type="PROSITE" id="PS50110"/>
    </source>
</evidence>
<dbReference type="AlphaFoldDB" id="A0A398CV01"/>
<dbReference type="PANTHER" id="PTHR43280">
    <property type="entry name" value="ARAC-FAMILY TRANSCRIPTIONAL REGULATOR"/>
    <property type="match status" value="1"/>
</dbReference>
<feature type="modified residue" description="4-aspartylphosphate" evidence="4">
    <location>
        <position position="55"/>
    </location>
</feature>
<dbReference type="SUPFAM" id="SSF46689">
    <property type="entry name" value="Homeodomain-like"/>
    <property type="match status" value="2"/>
</dbReference>
<dbReference type="CDD" id="cd17536">
    <property type="entry name" value="REC_YesN-like"/>
    <property type="match status" value="1"/>
</dbReference>
<evidence type="ECO:0000256" key="3">
    <source>
        <dbReference type="ARBA" id="ARBA00023163"/>
    </source>
</evidence>
<dbReference type="GO" id="GO:0003700">
    <property type="term" value="F:DNA-binding transcription factor activity"/>
    <property type="evidence" value="ECO:0007669"/>
    <property type="project" value="InterPro"/>
</dbReference>
<dbReference type="Gene3D" id="1.10.10.60">
    <property type="entry name" value="Homeodomain-like"/>
    <property type="match status" value="2"/>
</dbReference>
<comment type="caution">
    <text evidence="7">The sequence shown here is derived from an EMBL/GenBank/DDBJ whole genome shotgun (WGS) entry which is preliminary data.</text>
</comment>
<organism evidence="7 8">
    <name type="scientific">Cohnella faecalis</name>
    <dbReference type="NCBI Taxonomy" id="2315694"/>
    <lineage>
        <taxon>Bacteria</taxon>
        <taxon>Bacillati</taxon>
        <taxon>Bacillota</taxon>
        <taxon>Bacilli</taxon>
        <taxon>Bacillales</taxon>
        <taxon>Paenibacillaceae</taxon>
        <taxon>Cohnella</taxon>
    </lineage>
</organism>
<dbReference type="PANTHER" id="PTHR43280:SF28">
    <property type="entry name" value="HTH-TYPE TRANSCRIPTIONAL ACTIVATOR RHAS"/>
    <property type="match status" value="1"/>
</dbReference>
<evidence type="ECO:0000313" key="7">
    <source>
        <dbReference type="EMBL" id="RIE05099.1"/>
    </source>
</evidence>
<dbReference type="Proteomes" id="UP000266340">
    <property type="component" value="Unassembled WGS sequence"/>
</dbReference>
<dbReference type="SMART" id="SM00448">
    <property type="entry name" value="REC"/>
    <property type="match status" value="1"/>
</dbReference>
<keyword evidence="4" id="KW-0597">Phosphoprotein</keyword>
<dbReference type="PROSITE" id="PS50110">
    <property type="entry name" value="RESPONSE_REGULATORY"/>
    <property type="match status" value="1"/>
</dbReference>
<feature type="domain" description="HTH araC/xylS-type" evidence="5">
    <location>
        <begin position="426"/>
        <end position="524"/>
    </location>
</feature>
<dbReference type="SMART" id="SM00342">
    <property type="entry name" value="HTH_ARAC"/>
    <property type="match status" value="1"/>
</dbReference>
<dbReference type="InterPro" id="IPR018060">
    <property type="entry name" value="HTH_AraC"/>
</dbReference>
<evidence type="ECO:0000313" key="8">
    <source>
        <dbReference type="Proteomes" id="UP000266340"/>
    </source>
</evidence>
<keyword evidence="3" id="KW-0804">Transcription</keyword>
<dbReference type="InterPro" id="IPR001789">
    <property type="entry name" value="Sig_transdc_resp-reg_receiver"/>
</dbReference>
<name>A0A398CV01_9BACL</name>
<dbReference type="OrthoDB" id="342399at2"/>
<reference evidence="7 8" key="1">
    <citation type="submission" date="2018-09" db="EMBL/GenBank/DDBJ databases">
        <title>Cohnella cavernae sp. nov., isolated from a karst cave.</title>
        <authorList>
            <person name="Zhu H."/>
        </authorList>
    </citation>
    <scope>NUCLEOTIDE SEQUENCE [LARGE SCALE GENOMIC DNA]</scope>
    <source>
        <strain evidence="7 8">K2E09-144</strain>
    </source>
</reference>
<dbReference type="Pfam" id="PF12833">
    <property type="entry name" value="HTH_18"/>
    <property type="match status" value="1"/>
</dbReference>
<dbReference type="GO" id="GO:0000160">
    <property type="term" value="P:phosphorelay signal transduction system"/>
    <property type="evidence" value="ECO:0007669"/>
    <property type="project" value="InterPro"/>
</dbReference>
<dbReference type="Pfam" id="PF00072">
    <property type="entry name" value="Response_reg"/>
    <property type="match status" value="1"/>
</dbReference>
<evidence type="ECO:0000256" key="1">
    <source>
        <dbReference type="ARBA" id="ARBA00023015"/>
    </source>
</evidence>
<feature type="domain" description="Response regulatory" evidence="6">
    <location>
        <begin position="3"/>
        <end position="120"/>
    </location>
</feature>
<dbReference type="InterPro" id="IPR009057">
    <property type="entry name" value="Homeodomain-like_sf"/>
</dbReference>
<dbReference type="EMBL" id="QXJM01000016">
    <property type="protein sequence ID" value="RIE05099.1"/>
    <property type="molecule type" value="Genomic_DNA"/>
</dbReference>
<gene>
    <name evidence="7" type="ORF">D3H35_02920</name>
</gene>
<dbReference type="SUPFAM" id="SSF52172">
    <property type="entry name" value="CheY-like"/>
    <property type="match status" value="1"/>
</dbReference>
<evidence type="ECO:0000256" key="2">
    <source>
        <dbReference type="ARBA" id="ARBA00023125"/>
    </source>
</evidence>
<keyword evidence="2" id="KW-0238">DNA-binding</keyword>
<dbReference type="PROSITE" id="PS01124">
    <property type="entry name" value="HTH_ARAC_FAMILY_2"/>
    <property type="match status" value="1"/>
</dbReference>
<keyword evidence="1" id="KW-0805">Transcription regulation</keyword>
<proteinExistence type="predicted"/>